<comment type="caution">
    <text evidence="1">The sequence shown here is derived from an EMBL/GenBank/DDBJ whole genome shotgun (WGS) entry which is preliminary data.</text>
</comment>
<accession>A0A409XSR3</accession>
<dbReference type="InParanoid" id="A0A409XSR3"/>
<reference evidence="1 2" key="1">
    <citation type="journal article" date="2018" name="Evol. Lett.">
        <title>Horizontal gene cluster transfer increased hallucinogenic mushroom diversity.</title>
        <authorList>
            <person name="Reynolds H.T."/>
            <person name="Vijayakumar V."/>
            <person name="Gluck-Thaler E."/>
            <person name="Korotkin H.B."/>
            <person name="Matheny P.B."/>
            <person name="Slot J.C."/>
        </authorList>
    </citation>
    <scope>NUCLEOTIDE SEQUENCE [LARGE SCALE GENOMIC DNA]</scope>
    <source>
        <strain evidence="1 2">2631</strain>
    </source>
</reference>
<organism evidence="1 2">
    <name type="scientific">Psilocybe cyanescens</name>
    <dbReference type="NCBI Taxonomy" id="93625"/>
    <lineage>
        <taxon>Eukaryota</taxon>
        <taxon>Fungi</taxon>
        <taxon>Dikarya</taxon>
        <taxon>Basidiomycota</taxon>
        <taxon>Agaricomycotina</taxon>
        <taxon>Agaricomycetes</taxon>
        <taxon>Agaricomycetidae</taxon>
        <taxon>Agaricales</taxon>
        <taxon>Agaricineae</taxon>
        <taxon>Strophariaceae</taxon>
        <taxon>Psilocybe</taxon>
    </lineage>
</organism>
<dbReference type="EMBL" id="NHYD01000605">
    <property type="protein sequence ID" value="PPQ93747.1"/>
    <property type="molecule type" value="Genomic_DNA"/>
</dbReference>
<proteinExistence type="predicted"/>
<dbReference type="Proteomes" id="UP000283269">
    <property type="component" value="Unassembled WGS sequence"/>
</dbReference>
<gene>
    <name evidence="1" type="ORF">CVT25_008127</name>
</gene>
<name>A0A409XSR3_PSICY</name>
<evidence type="ECO:0000313" key="1">
    <source>
        <dbReference type="EMBL" id="PPQ93747.1"/>
    </source>
</evidence>
<protein>
    <submittedName>
        <fullName evidence="1">Uncharacterized protein</fullName>
    </submittedName>
</protein>
<evidence type="ECO:0000313" key="2">
    <source>
        <dbReference type="Proteomes" id="UP000283269"/>
    </source>
</evidence>
<dbReference type="OrthoDB" id="2587968at2759"/>
<keyword evidence="2" id="KW-1185">Reference proteome</keyword>
<dbReference type="AlphaFoldDB" id="A0A409XSR3"/>
<sequence length="287" mass="32400">MITPFLQQRYSAQSAGLAIVRKILQNRSFPDGFTTKQLYQIAIEEPAPEGFQPFPLGIPKPVKALKPKPVRKRPAAVIERPATYPEHPEHPIRSIRFLKEYILPFLQGTKEIQMTRQPKVKAQVAVEEKQTKKQRMADSSVAWVWKVIPPSERAEPPMPPKVKEVVGTEVGVGQDVSHLSKRRQLARVGKVSREVTKLKAYKSFNEVREPLMARLESNSDILEKVSVALEKSKKTGLDTVISAEEKASRHIPRRAPFKPIAGPLLREKLDQARKQAAYGKQPRETTA</sequence>